<dbReference type="Proteomes" id="UP000243499">
    <property type="component" value="Chromosome 8"/>
</dbReference>
<dbReference type="PANTHER" id="PTHR45125:SF40">
    <property type="entry name" value="OS06G0117800 PROTEIN"/>
    <property type="match status" value="1"/>
</dbReference>
<dbReference type="EMBL" id="CM008053">
    <property type="protein sequence ID" value="PVH33819.1"/>
    <property type="molecule type" value="Genomic_DNA"/>
</dbReference>
<evidence type="ECO:0000313" key="1">
    <source>
        <dbReference type="EMBL" id="PVH33819.1"/>
    </source>
</evidence>
<dbReference type="PANTHER" id="PTHR45125">
    <property type="entry name" value="F21J9.4-RELATED"/>
    <property type="match status" value="1"/>
</dbReference>
<protein>
    <submittedName>
        <fullName evidence="1">Uncharacterized protein</fullName>
    </submittedName>
</protein>
<gene>
    <name evidence="1" type="ORF">PAHAL_8G071000</name>
</gene>
<reference evidence="1" key="1">
    <citation type="submission" date="2018-04" db="EMBL/GenBank/DDBJ databases">
        <title>WGS assembly of Panicum hallii.</title>
        <authorList>
            <person name="Lovell J."/>
            <person name="Jenkins J."/>
            <person name="Lowry D."/>
            <person name="Mamidi S."/>
            <person name="Sreedasyam A."/>
            <person name="Weng X."/>
            <person name="Barry K."/>
            <person name="Bonette J."/>
            <person name="Campitelli B."/>
            <person name="Daum C."/>
            <person name="Gordon S."/>
            <person name="Gould B."/>
            <person name="Lipzen A."/>
            <person name="Macqueen A."/>
            <person name="Palacio-Mejia J."/>
            <person name="Plott C."/>
            <person name="Shakirov E."/>
            <person name="Shu S."/>
            <person name="Yoshinaga Y."/>
            <person name="Zane M."/>
            <person name="Rokhsar D."/>
            <person name="Grimwood J."/>
            <person name="Schmutz J."/>
            <person name="Juenger T."/>
        </authorList>
    </citation>
    <scope>NUCLEOTIDE SEQUENCE [LARGE SCALE GENOMIC DNA]</scope>
    <source>
        <strain evidence="1">FIL2</strain>
    </source>
</reference>
<name>A0A2T8I811_9POAL</name>
<accession>A0A2T8I811</accession>
<organism evidence="1">
    <name type="scientific">Panicum hallii</name>
    <dbReference type="NCBI Taxonomy" id="206008"/>
    <lineage>
        <taxon>Eukaryota</taxon>
        <taxon>Viridiplantae</taxon>
        <taxon>Streptophyta</taxon>
        <taxon>Embryophyta</taxon>
        <taxon>Tracheophyta</taxon>
        <taxon>Spermatophyta</taxon>
        <taxon>Magnoliopsida</taxon>
        <taxon>Liliopsida</taxon>
        <taxon>Poales</taxon>
        <taxon>Poaceae</taxon>
        <taxon>PACMAD clade</taxon>
        <taxon>Panicoideae</taxon>
        <taxon>Panicodae</taxon>
        <taxon>Paniceae</taxon>
        <taxon>Panicinae</taxon>
        <taxon>Panicum</taxon>
        <taxon>Panicum sect. Panicum</taxon>
    </lineage>
</organism>
<proteinExistence type="predicted"/>
<dbReference type="Gramene" id="PVH33819">
    <property type="protein sequence ID" value="PVH33819"/>
    <property type="gene ID" value="PAHAL_8G071000"/>
</dbReference>
<dbReference type="AlphaFoldDB" id="A0A2T8I811"/>
<sequence length="286" mass="33506">MDNQFNTQEWILPMSSTMKELEKYNLSGAFTGSMHNMNVPIEPVSPAATASFHHQPTEDLEVQEVDRSQRGKSFSKEEHRALCSAFLHVSTDAIIGTNQTVVGYYARMHQHFKKNVEVSCKRTQVSIENRWTMIQKAVNKFYGFYAAIERRNESGKNEQDRINDAVRMYEETEPWQFHHCWVILRGEPKWHEKMVECNSGQKVNRKQSEIEINSLQTDRTFPERPEGRDNAKKKARVMANTSSSSTAVEMLQKMHERGEKNDEKEDQLRQEMFQMERERLDLQKLN</sequence>